<proteinExistence type="predicted"/>
<dbReference type="PANTHER" id="PTHR35399:SF2">
    <property type="entry name" value="DUF839 DOMAIN-CONTAINING PROTEIN"/>
    <property type="match status" value="1"/>
</dbReference>
<evidence type="ECO:0000256" key="1">
    <source>
        <dbReference type="SAM" id="MobiDB-lite"/>
    </source>
</evidence>
<dbReference type="Pfam" id="PF05787">
    <property type="entry name" value="PhoX"/>
    <property type="match status" value="1"/>
</dbReference>
<evidence type="ECO:0000313" key="3">
    <source>
        <dbReference type="Proteomes" id="UP000029443"/>
    </source>
</evidence>
<organism evidence="2 3">
    <name type="scientific">Alcanivorax jadensis T9</name>
    <dbReference type="NCBI Taxonomy" id="1177181"/>
    <lineage>
        <taxon>Bacteria</taxon>
        <taxon>Pseudomonadati</taxon>
        <taxon>Pseudomonadota</taxon>
        <taxon>Gammaproteobacteria</taxon>
        <taxon>Oceanospirillales</taxon>
        <taxon>Alcanivoracaceae</taxon>
        <taxon>Alcanivorax</taxon>
    </lineage>
</organism>
<dbReference type="EMBL" id="ARXU01000002">
    <property type="protein sequence ID" value="KGD62342.1"/>
    <property type="molecule type" value="Genomic_DNA"/>
</dbReference>
<name>A0ABR4WFJ2_9GAMM</name>
<sequence>MGHHPVEDSNRSDNTTINTVLEQHLSRRQILRGGATAATMVAGASLVACGGDSNNRNGGDAGSETPAELGFAAVPRSLEDRVVLPDGYQASVLIAKGDALFSDIADYQNDGSGEDFDKRSGDEHDGMEFFGLGAAGVWEPNASERGVLCMNHENLEDDTLHENGVTDAADNGGARPQVEIDREILAHGVACLEVIKEDGQWRYVKDSAFNRRVTGATEAVISGPCAGHDALKTKLSPAGDKGFGTLNNCASGRTPWGTYLTCEENWFSYFNRNDASDARSAVENDLFARYGMGLVSKGFSYREWDTVAGDMYQRFNISVIGATATDDFRNEPNTFGYIVEVDPFDTASKPVKRTAMGRFAHEGAIFAPAEAGKPLVYYMGDDSRNEYLYKFVSAASWDPADVGMGTTAGNKYLDDGKLYVAIFNNDGTGEWKELSFGVNGLDAANPLYPFSSQGDVILATRLAADHVGATKMDRPEWAAVNPMNGECYLTLTNNSGRNRTPDTVDGVNPRTYGGSGGNPNGHIIRWREEGGDHAATSFDWDVFLFGAPADKDAQSINLSGLTADNDFSSPDGLYFDQRGLLWIQTDDGAYRDTVNNQMLVAIPGEVGDGGMLTFTNDFGAEENTTFVGKDASAVDLRRFLVGPKGCEITGITMTPDARSLFINVQHPGEGGSAANFNTDVSTWPNPNGDALSLGNGVSRPRSATIVITREDGGEIAL</sequence>
<evidence type="ECO:0008006" key="4">
    <source>
        <dbReference type="Google" id="ProtNLM"/>
    </source>
</evidence>
<dbReference type="RefSeq" id="WP_035245021.1">
    <property type="nucleotide sequence ID" value="NZ_ARXU01000002.1"/>
</dbReference>
<dbReference type="PANTHER" id="PTHR35399">
    <property type="entry name" value="SLR8030 PROTEIN"/>
    <property type="match status" value="1"/>
</dbReference>
<keyword evidence="3" id="KW-1185">Reference proteome</keyword>
<protein>
    <recommendedName>
        <fullName evidence="4">PhoX family phosphatase</fullName>
    </recommendedName>
</protein>
<evidence type="ECO:0000313" key="2">
    <source>
        <dbReference type="EMBL" id="KGD62342.1"/>
    </source>
</evidence>
<accession>A0ABR4WFJ2</accession>
<dbReference type="InterPro" id="IPR008557">
    <property type="entry name" value="PhoX"/>
</dbReference>
<reference evidence="2 3" key="1">
    <citation type="submission" date="2012-09" db="EMBL/GenBank/DDBJ databases">
        <title>Genome Sequence of alkane-degrading Bacterium Alcanivorax jadensis T9.</title>
        <authorList>
            <person name="Lai Q."/>
            <person name="Shao Z."/>
        </authorList>
    </citation>
    <scope>NUCLEOTIDE SEQUENCE [LARGE SCALE GENOMIC DNA]</scope>
    <source>
        <strain evidence="2 3">T9</strain>
    </source>
</reference>
<feature type="region of interest" description="Disordered" evidence="1">
    <location>
        <begin position="492"/>
        <end position="520"/>
    </location>
</feature>
<dbReference type="Proteomes" id="UP000029443">
    <property type="component" value="Unassembled WGS sequence"/>
</dbReference>
<gene>
    <name evidence="2" type="ORF">T9A_00633</name>
</gene>
<comment type="caution">
    <text evidence="2">The sequence shown here is derived from an EMBL/GenBank/DDBJ whole genome shotgun (WGS) entry which is preliminary data.</text>
</comment>